<feature type="compositionally biased region" description="Low complexity" evidence="2">
    <location>
        <begin position="122"/>
        <end position="147"/>
    </location>
</feature>
<protein>
    <submittedName>
        <fullName evidence="5">Fibronectin type-III domain-containing protein</fullName>
    </submittedName>
</protein>
<dbReference type="InterPro" id="IPR003961">
    <property type="entry name" value="FN3_dom"/>
</dbReference>
<dbReference type="SMART" id="SM00060">
    <property type="entry name" value="FN3"/>
    <property type="match status" value="2"/>
</dbReference>
<dbReference type="AlphaFoldDB" id="A0A915E0B5"/>
<evidence type="ECO:0000256" key="2">
    <source>
        <dbReference type="SAM" id="MobiDB-lite"/>
    </source>
</evidence>
<feature type="compositionally biased region" description="Polar residues" evidence="2">
    <location>
        <begin position="59"/>
        <end position="70"/>
    </location>
</feature>
<dbReference type="PROSITE" id="PS50853">
    <property type="entry name" value="FN3"/>
    <property type="match status" value="1"/>
</dbReference>
<dbReference type="InterPro" id="IPR013783">
    <property type="entry name" value="Ig-like_fold"/>
</dbReference>
<dbReference type="Gene3D" id="2.60.40.10">
    <property type="entry name" value="Immunoglobulins"/>
    <property type="match status" value="2"/>
</dbReference>
<dbReference type="InterPro" id="IPR043536">
    <property type="entry name" value="HCF1/2"/>
</dbReference>
<evidence type="ECO:0000256" key="1">
    <source>
        <dbReference type="ARBA" id="ARBA00022441"/>
    </source>
</evidence>
<accession>A0A915E0B5</accession>
<dbReference type="InterPro" id="IPR036116">
    <property type="entry name" value="FN3_sf"/>
</dbReference>
<dbReference type="GO" id="GO:0006338">
    <property type="term" value="P:chromatin remodeling"/>
    <property type="evidence" value="ECO:0007669"/>
    <property type="project" value="TreeGrafter"/>
</dbReference>
<dbReference type="GO" id="GO:0035097">
    <property type="term" value="C:histone methyltransferase complex"/>
    <property type="evidence" value="ECO:0007669"/>
    <property type="project" value="TreeGrafter"/>
</dbReference>
<evidence type="ECO:0000313" key="5">
    <source>
        <dbReference type="WBParaSite" id="jg25586"/>
    </source>
</evidence>
<feature type="region of interest" description="Disordered" evidence="2">
    <location>
        <begin position="21"/>
        <end position="168"/>
    </location>
</feature>
<dbReference type="SUPFAM" id="SSF49265">
    <property type="entry name" value="Fibronectin type III"/>
    <property type="match status" value="1"/>
</dbReference>
<dbReference type="GO" id="GO:0003713">
    <property type="term" value="F:transcription coactivator activity"/>
    <property type="evidence" value="ECO:0007669"/>
    <property type="project" value="TreeGrafter"/>
</dbReference>
<reference evidence="5" key="1">
    <citation type="submission" date="2022-11" db="UniProtKB">
        <authorList>
            <consortium name="WormBaseParasite"/>
        </authorList>
    </citation>
    <scope>IDENTIFICATION</scope>
</reference>
<dbReference type="CDD" id="cd00063">
    <property type="entry name" value="FN3"/>
    <property type="match status" value="1"/>
</dbReference>
<sequence length="320" mass="34155">MNTNLVSLYFEHLAAVAELEDSPIRSSQEQKVQHQQPAYECITPPSDSQESGPPHPAPSLQQQPHLQATQLPPPPHAAVDNNYIGGSPTPAAREYYNLTPVRPYPPQQQQPDQSAFEPIEPSSSSSSTCASHVPTSTPAVPTSSSPTMGGYSGDGGQQPQLKSTHKSSAELWHDNSAEGSGSQKVELESGTIYKLRLAGINACGRGPWSPATGFKTCIPGFPGAPSSIKISKGTDGAQLSWEPPQTPNGRITEYSVYLAVRNYNNESQLAFVRVYVGVEAKCCVPHSNLQSAHIDGSPKPAIIFRIAARNDKVCGSTVDS</sequence>
<keyword evidence="1" id="KW-0880">Kelch repeat</keyword>
<feature type="domain" description="Fibronectin type-III" evidence="3">
    <location>
        <begin position="221"/>
        <end position="320"/>
    </location>
</feature>
<evidence type="ECO:0000313" key="4">
    <source>
        <dbReference type="Proteomes" id="UP000887574"/>
    </source>
</evidence>
<dbReference type="Proteomes" id="UP000887574">
    <property type="component" value="Unplaced"/>
</dbReference>
<evidence type="ECO:0000259" key="3">
    <source>
        <dbReference type="PROSITE" id="PS50853"/>
    </source>
</evidence>
<name>A0A915E0B5_9BILA</name>
<dbReference type="PANTHER" id="PTHR46003:SF1">
    <property type="entry name" value="HOST CELL FACTOR"/>
    <property type="match status" value="1"/>
</dbReference>
<keyword evidence="4" id="KW-1185">Reference proteome</keyword>
<organism evidence="4 5">
    <name type="scientific">Ditylenchus dipsaci</name>
    <dbReference type="NCBI Taxonomy" id="166011"/>
    <lineage>
        <taxon>Eukaryota</taxon>
        <taxon>Metazoa</taxon>
        <taxon>Ecdysozoa</taxon>
        <taxon>Nematoda</taxon>
        <taxon>Chromadorea</taxon>
        <taxon>Rhabditida</taxon>
        <taxon>Tylenchina</taxon>
        <taxon>Tylenchomorpha</taxon>
        <taxon>Sphaerularioidea</taxon>
        <taxon>Anguinidae</taxon>
        <taxon>Anguininae</taxon>
        <taxon>Ditylenchus</taxon>
    </lineage>
</organism>
<proteinExistence type="predicted"/>
<feature type="compositionally biased region" description="Polar residues" evidence="2">
    <location>
        <begin position="24"/>
        <end position="36"/>
    </location>
</feature>
<dbReference type="WBParaSite" id="jg25586">
    <property type="protein sequence ID" value="jg25586"/>
    <property type="gene ID" value="jg25586"/>
</dbReference>
<dbReference type="PANTHER" id="PTHR46003">
    <property type="entry name" value="HOST CELL FACTOR"/>
    <property type="match status" value="1"/>
</dbReference>